<dbReference type="Proteomes" id="UP000481852">
    <property type="component" value="Unassembled WGS sequence"/>
</dbReference>
<gene>
    <name evidence="17" type="primary">uppP</name>
    <name evidence="18" type="ORF">FYJ35_06815</name>
</gene>
<evidence type="ECO:0000256" key="2">
    <source>
        <dbReference type="ARBA" id="ARBA00010621"/>
    </source>
</evidence>
<accession>A0A6L5X559</accession>
<feature type="transmembrane region" description="Helical" evidence="17">
    <location>
        <begin position="6"/>
        <end position="30"/>
    </location>
</feature>
<keyword evidence="7 17" id="KW-0378">Hydrolase</keyword>
<comment type="miscellaneous">
    <text evidence="17">Bacitracin is thought to be involved in the inhibition of peptidoglycan synthesis by sequestering undecaprenyl diphosphate, thereby reducing the pool of lipid carrier available.</text>
</comment>
<dbReference type="RefSeq" id="WP_154524930.1">
    <property type="nucleotide sequence ID" value="NZ_JAQYJL010000009.1"/>
</dbReference>
<dbReference type="GO" id="GO:0005886">
    <property type="term" value="C:plasma membrane"/>
    <property type="evidence" value="ECO:0007669"/>
    <property type="project" value="UniProtKB-SubCell"/>
</dbReference>
<keyword evidence="13 17" id="KW-0961">Cell wall biogenesis/degradation</keyword>
<dbReference type="GO" id="GO:0009252">
    <property type="term" value="P:peptidoglycan biosynthetic process"/>
    <property type="evidence" value="ECO:0007669"/>
    <property type="project" value="UniProtKB-KW"/>
</dbReference>
<evidence type="ECO:0000256" key="16">
    <source>
        <dbReference type="ARBA" id="ARBA00047594"/>
    </source>
</evidence>
<sequence>MSVLQAVFLGIVQGLTEFLPVSSSGHLAIFQNILHIETDSSVLFDVMLHVGTLLVVLVVYWKDILKLIVEFFRMIGDLFANLSMLFSSGRKQPHYRKIVRTNYRKFVVLIIVSTIPTGIMGYLGSKLIKDASGTLIVPGICLLITGVLLLLSDRRADCWKIPKDVSYGEGVLIGIAQGFATLPGLSRSGSTIAAATFCGLDRKFAVKYSFILSIPAIIGAAVLELSDISSEAVTGRLIGTYAAGMIAAAVVGYLAIRFMLRIVQNRKLKYFSYYCFAIGVLSIIGQFVFM</sequence>
<evidence type="ECO:0000256" key="1">
    <source>
        <dbReference type="ARBA" id="ARBA00004651"/>
    </source>
</evidence>
<evidence type="ECO:0000313" key="18">
    <source>
        <dbReference type="EMBL" id="MSS14755.1"/>
    </source>
</evidence>
<dbReference type="PANTHER" id="PTHR30622">
    <property type="entry name" value="UNDECAPRENYL-DIPHOSPHATASE"/>
    <property type="match status" value="1"/>
</dbReference>
<comment type="subcellular location">
    <subcellularLocation>
        <location evidence="1 17">Cell membrane</location>
        <topology evidence="1 17">Multi-pass membrane protein</topology>
    </subcellularLocation>
</comment>
<keyword evidence="6 17" id="KW-0812">Transmembrane</keyword>
<feature type="transmembrane region" description="Helical" evidence="17">
    <location>
        <begin position="131"/>
        <end position="151"/>
    </location>
</feature>
<feature type="transmembrane region" description="Helical" evidence="17">
    <location>
        <begin position="271"/>
        <end position="289"/>
    </location>
</feature>
<evidence type="ECO:0000256" key="3">
    <source>
        <dbReference type="ARBA" id="ARBA00012374"/>
    </source>
</evidence>
<reference evidence="18 19" key="1">
    <citation type="submission" date="2019-08" db="EMBL/GenBank/DDBJ databases">
        <title>In-depth cultivation of the pig gut microbiome towards novel bacterial diversity and tailored functional studies.</title>
        <authorList>
            <person name="Wylensek D."/>
            <person name="Hitch T.C.A."/>
            <person name="Clavel T."/>
        </authorList>
    </citation>
    <scope>NUCLEOTIDE SEQUENCE [LARGE SCALE GENOMIC DNA]</scope>
    <source>
        <strain evidence="18 19">Oil+RF-744-WCA-WT-11</strain>
    </source>
</reference>
<dbReference type="GO" id="GO:0071555">
    <property type="term" value="P:cell wall organization"/>
    <property type="evidence" value="ECO:0007669"/>
    <property type="project" value="UniProtKB-KW"/>
</dbReference>
<evidence type="ECO:0000256" key="13">
    <source>
        <dbReference type="ARBA" id="ARBA00023316"/>
    </source>
</evidence>
<evidence type="ECO:0000256" key="8">
    <source>
        <dbReference type="ARBA" id="ARBA00022960"/>
    </source>
</evidence>
<dbReference type="InterPro" id="IPR003824">
    <property type="entry name" value="UppP"/>
</dbReference>
<comment type="function">
    <text evidence="17">Catalyzes the dephosphorylation of undecaprenyl diphosphate (UPP). Confers resistance to bacitracin.</text>
</comment>
<keyword evidence="8 17" id="KW-0133">Cell shape</keyword>
<proteinExistence type="inferred from homology"/>
<dbReference type="GO" id="GO:0046677">
    <property type="term" value="P:response to antibiotic"/>
    <property type="evidence" value="ECO:0007669"/>
    <property type="project" value="UniProtKB-UniRule"/>
</dbReference>
<evidence type="ECO:0000313" key="19">
    <source>
        <dbReference type="Proteomes" id="UP000481852"/>
    </source>
</evidence>
<keyword evidence="19" id="KW-1185">Reference proteome</keyword>
<dbReference type="Pfam" id="PF02673">
    <property type="entry name" value="BacA"/>
    <property type="match status" value="1"/>
</dbReference>
<evidence type="ECO:0000256" key="15">
    <source>
        <dbReference type="ARBA" id="ARBA00032932"/>
    </source>
</evidence>
<feature type="transmembrane region" description="Helical" evidence="17">
    <location>
        <begin position="42"/>
        <end position="61"/>
    </location>
</feature>
<evidence type="ECO:0000256" key="10">
    <source>
        <dbReference type="ARBA" id="ARBA00022989"/>
    </source>
</evidence>
<keyword evidence="10 17" id="KW-1133">Transmembrane helix</keyword>
<keyword evidence="12 17" id="KW-0046">Antibiotic resistance</keyword>
<evidence type="ECO:0000256" key="12">
    <source>
        <dbReference type="ARBA" id="ARBA00023251"/>
    </source>
</evidence>
<feature type="transmembrane region" description="Helical" evidence="17">
    <location>
        <begin position="106"/>
        <end position="125"/>
    </location>
</feature>
<dbReference type="HAMAP" id="MF_01006">
    <property type="entry name" value="Undec_diphosphatase"/>
    <property type="match status" value="1"/>
</dbReference>
<evidence type="ECO:0000256" key="9">
    <source>
        <dbReference type="ARBA" id="ARBA00022984"/>
    </source>
</evidence>
<evidence type="ECO:0000256" key="17">
    <source>
        <dbReference type="HAMAP-Rule" id="MF_01006"/>
    </source>
</evidence>
<dbReference type="GO" id="GO:0008360">
    <property type="term" value="P:regulation of cell shape"/>
    <property type="evidence" value="ECO:0007669"/>
    <property type="project" value="UniProtKB-KW"/>
</dbReference>
<feature type="transmembrane region" description="Helical" evidence="17">
    <location>
        <begin position="208"/>
        <end position="226"/>
    </location>
</feature>
<keyword evidence="5 17" id="KW-1003">Cell membrane</keyword>
<evidence type="ECO:0000256" key="7">
    <source>
        <dbReference type="ARBA" id="ARBA00022801"/>
    </source>
</evidence>
<comment type="similarity">
    <text evidence="2 17">Belongs to the UppP family.</text>
</comment>
<dbReference type="GO" id="GO:0050380">
    <property type="term" value="F:undecaprenyl-diphosphatase activity"/>
    <property type="evidence" value="ECO:0007669"/>
    <property type="project" value="UniProtKB-UniRule"/>
</dbReference>
<feature type="transmembrane region" description="Helical" evidence="17">
    <location>
        <begin position="238"/>
        <end position="259"/>
    </location>
</feature>
<comment type="caution">
    <text evidence="18">The sequence shown here is derived from an EMBL/GenBank/DDBJ whole genome shotgun (WGS) entry which is preliminary data.</text>
</comment>
<dbReference type="PANTHER" id="PTHR30622:SF2">
    <property type="entry name" value="UNDECAPRENYL-DIPHOSPHATASE"/>
    <property type="match status" value="1"/>
</dbReference>
<keyword evidence="11 17" id="KW-0472">Membrane</keyword>
<evidence type="ECO:0000256" key="14">
    <source>
        <dbReference type="ARBA" id="ARBA00032707"/>
    </source>
</evidence>
<evidence type="ECO:0000256" key="11">
    <source>
        <dbReference type="ARBA" id="ARBA00023136"/>
    </source>
</evidence>
<dbReference type="AlphaFoldDB" id="A0A6L5X559"/>
<protein>
    <recommendedName>
        <fullName evidence="4 17">Undecaprenyl-diphosphatase</fullName>
        <ecNumber evidence="3 17">3.6.1.27</ecNumber>
    </recommendedName>
    <alternativeName>
        <fullName evidence="15 17">Bacitracin resistance protein</fullName>
    </alternativeName>
    <alternativeName>
        <fullName evidence="14 17">Undecaprenyl pyrophosphate phosphatase</fullName>
    </alternativeName>
</protein>
<evidence type="ECO:0000256" key="6">
    <source>
        <dbReference type="ARBA" id="ARBA00022692"/>
    </source>
</evidence>
<dbReference type="EC" id="3.6.1.27" evidence="3 17"/>
<evidence type="ECO:0000256" key="4">
    <source>
        <dbReference type="ARBA" id="ARBA00021581"/>
    </source>
</evidence>
<dbReference type="EMBL" id="VULZ01000006">
    <property type="protein sequence ID" value="MSS14755.1"/>
    <property type="molecule type" value="Genomic_DNA"/>
</dbReference>
<comment type="catalytic activity">
    <reaction evidence="16 17">
        <text>di-trans,octa-cis-undecaprenyl diphosphate + H2O = di-trans,octa-cis-undecaprenyl phosphate + phosphate + H(+)</text>
        <dbReference type="Rhea" id="RHEA:28094"/>
        <dbReference type="ChEBI" id="CHEBI:15377"/>
        <dbReference type="ChEBI" id="CHEBI:15378"/>
        <dbReference type="ChEBI" id="CHEBI:43474"/>
        <dbReference type="ChEBI" id="CHEBI:58405"/>
        <dbReference type="ChEBI" id="CHEBI:60392"/>
        <dbReference type="EC" id="3.6.1.27"/>
    </reaction>
</comment>
<keyword evidence="9 17" id="KW-0573">Peptidoglycan synthesis</keyword>
<evidence type="ECO:0000256" key="5">
    <source>
        <dbReference type="ARBA" id="ARBA00022475"/>
    </source>
</evidence>
<organism evidence="18 19">
    <name type="scientific">Porcincola intestinalis</name>
    <dbReference type="NCBI Taxonomy" id="2606632"/>
    <lineage>
        <taxon>Bacteria</taxon>
        <taxon>Bacillati</taxon>
        <taxon>Bacillota</taxon>
        <taxon>Clostridia</taxon>
        <taxon>Lachnospirales</taxon>
        <taxon>Lachnospiraceae</taxon>
        <taxon>Porcincola</taxon>
    </lineage>
</organism>
<name>A0A6L5X559_9FIRM</name>